<dbReference type="Proteomes" id="UP000807504">
    <property type="component" value="Unassembled WGS sequence"/>
</dbReference>
<accession>A0A8T0ED86</accession>
<organism evidence="1 2">
    <name type="scientific">Argiope bruennichi</name>
    <name type="common">Wasp spider</name>
    <name type="synonym">Aranea bruennichi</name>
    <dbReference type="NCBI Taxonomy" id="94029"/>
    <lineage>
        <taxon>Eukaryota</taxon>
        <taxon>Metazoa</taxon>
        <taxon>Ecdysozoa</taxon>
        <taxon>Arthropoda</taxon>
        <taxon>Chelicerata</taxon>
        <taxon>Arachnida</taxon>
        <taxon>Araneae</taxon>
        <taxon>Araneomorphae</taxon>
        <taxon>Entelegynae</taxon>
        <taxon>Araneoidea</taxon>
        <taxon>Araneidae</taxon>
        <taxon>Argiope</taxon>
    </lineage>
</organism>
<name>A0A8T0ED86_ARGBR</name>
<protein>
    <submittedName>
        <fullName evidence="1">Uncharacterized protein</fullName>
    </submittedName>
</protein>
<evidence type="ECO:0000313" key="1">
    <source>
        <dbReference type="EMBL" id="KAF8770610.1"/>
    </source>
</evidence>
<evidence type="ECO:0000313" key="2">
    <source>
        <dbReference type="Proteomes" id="UP000807504"/>
    </source>
</evidence>
<dbReference type="AlphaFoldDB" id="A0A8T0ED86"/>
<gene>
    <name evidence="1" type="ORF">HNY73_018116</name>
</gene>
<keyword evidence="2" id="KW-1185">Reference proteome</keyword>
<reference evidence="1" key="2">
    <citation type="submission" date="2020-06" db="EMBL/GenBank/DDBJ databases">
        <authorList>
            <person name="Sheffer M."/>
        </authorList>
    </citation>
    <scope>NUCLEOTIDE SEQUENCE</scope>
</reference>
<sequence>MRKQNCYNVKWGYRSCSEREKTAWLQSIPRHFLQGENTLLFHPFQVVRWLGKQLLTSIGCGLKHPTKLCDRRNVTGPCGGAPPQGPAEVVLACSRTGRLPPSDEPYMEEAVGC</sequence>
<comment type="caution">
    <text evidence="1">The sequence shown here is derived from an EMBL/GenBank/DDBJ whole genome shotgun (WGS) entry which is preliminary data.</text>
</comment>
<proteinExistence type="predicted"/>
<dbReference type="EMBL" id="JABXBU010002228">
    <property type="protein sequence ID" value="KAF8770610.1"/>
    <property type="molecule type" value="Genomic_DNA"/>
</dbReference>
<reference evidence="1" key="1">
    <citation type="journal article" date="2020" name="bioRxiv">
        <title>Chromosome-level reference genome of the European wasp spider Argiope bruennichi: a resource for studies on range expansion and evolutionary adaptation.</title>
        <authorList>
            <person name="Sheffer M.M."/>
            <person name="Hoppe A."/>
            <person name="Krehenwinkel H."/>
            <person name="Uhl G."/>
            <person name="Kuss A.W."/>
            <person name="Jensen L."/>
            <person name="Jensen C."/>
            <person name="Gillespie R.G."/>
            <person name="Hoff K.J."/>
            <person name="Prost S."/>
        </authorList>
    </citation>
    <scope>NUCLEOTIDE SEQUENCE</scope>
</reference>